<dbReference type="InterPro" id="IPR004807">
    <property type="entry name" value="UvrB"/>
</dbReference>
<sequence>SHALSGKGACALFGLPASGRAQVYAALCRQLDKPLCIVTPGEAEATRFAADLNTLGIPAAVFPARDYVLRPIEGTAREYEYRRLAVLGELVGGRLRAVAVPAEALTQFTTPKEDFCANTRTLHAGDTLLRDDLLAALFGAGYTRRAQVDGPGQFSVRGDIVDIFAPDQKM</sequence>
<dbReference type="Pfam" id="PF17757">
    <property type="entry name" value="UvrB_inter"/>
    <property type="match status" value="1"/>
</dbReference>
<evidence type="ECO:0000256" key="1">
    <source>
        <dbReference type="ARBA" id="ARBA00022741"/>
    </source>
</evidence>
<dbReference type="AlphaFoldDB" id="K1SRQ1"/>
<dbReference type="GO" id="GO:0016887">
    <property type="term" value="F:ATP hydrolysis activity"/>
    <property type="evidence" value="ECO:0007669"/>
    <property type="project" value="InterPro"/>
</dbReference>
<evidence type="ECO:0000259" key="3">
    <source>
        <dbReference type="Pfam" id="PF17757"/>
    </source>
</evidence>
<keyword evidence="2" id="KW-0067">ATP-binding</keyword>
<evidence type="ECO:0000256" key="2">
    <source>
        <dbReference type="ARBA" id="ARBA00022840"/>
    </source>
</evidence>
<evidence type="ECO:0000313" key="4">
    <source>
        <dbReference type="EMBL" id="EKC58069.1"/>
    </source>
</evidence>
<dbReference type="PANTHER" id="PTHR24029:SF1">
    <property type="entry name" value="TRANSCRIPTION-REPAIR-COUPLING FACTOR"/>
    <property type="match status" value="1"/>
</dbReference>
<dbReference type="GO" id="GO:0003677">
    <property type="term" value="F:DNA binding"/>
    <property type="evidence" value="ECO:0007669"/>
    <property type="project" value="InterPro"/>
</dbReference>
<protein>
    <submittedName>
        <fullName evidence="4">Transcription-repair coupling factor</fullName>
    </submittedName>
</protein>
<organism evidence="4">
    <name type="scientific">human gut metagenome</name>
    <dbReference type="NCBI Taxonomy" id="408170"/>
    <lineage>
        <taxon>unclassified sequences</taxon>
        <taxon>metagenomes</taxon>
        <taxon>organismal metagenomes</taxon>
    </lineage>
</organism>
<name>K1SRQ1_9ZZZZ</name>
<comment type="caution">
    <text evidence="4">The sequence shown here is derived from an EMBL/GenBank/DDBJ whole genome shotgun (WGS) entry which is preliminary data.</text>
</comment>
<feature type="non-terminal residue" evidence="4">
    <location>
        <position position="170"/>
    </location>
</feature>
<dbReference type="InterPro" id="IPR041471">
    <property type="entry name" value="UvrB_inter"/>
</dbReference>
<dbReference type="Gene3D" id="3.40.50.11180">
    <property type="match status" value="1"/>
</dbReference>
<keyword evidence="1" id="KW-0547">Nucleotide-binding</keyword>
<dbReference type="Gene3D" id="3.30.2060.10">
    <property type="entry name" value="Penicillin-binding protein 1b domain"/>
    <property type="match status" value="1"/>
</dbReference>
<dbReference type="GO" id="GO:0005524">
    <property type="term" value="F:ATP binding"/>
    <property type="evidence" value="ECO:0007669"/>
    <property type="project" value="UniProtKB-KW"/>
</dbReference>
<gene>
    <name evidence="4" type="ORF">OBE_10199</name>
</gene>
<dbReference type="GO" id="GO:0009380">
    <property type="term" value="C:excinuclease repair complex"/>
    <property type="evidence" value="ECO:0007669"/>
    <property type="project" value="InterPro"/>
</dbReference>
<reference evidence="4" key="1">
    <citation type="journal article" date="2013" name="Environ. Microbiol.">
        <title>Microbiota from the distal guts of lean and obese adolescents exhibit partial functional redundancy besides clear differences in community structure.</title>
        <authorList>
            <person name="Ferrer M."/>
            <person name="Ruiz A."/>
            <person name="Lanza F."/>
            <person name="Haange S.B."/>
            <person name="Oberbach A."/>
            <person name="Till H."/>
            <person name="Bargiela R."/>
            <person name="Campoy C."/>
            <person name="Segura M.T."/>
            <person name="Richter M."/>
            <person name="von Bergen M."/>
            <person name="Seifert J."/>
            <person name="Suarez A."/>
        </authorList>
    </citation>
    <scope>NUCLEOTIDE SEQUENCE</scope>
</reference>
<dbReference type="PANTHER" id="PTHR24029">
    <property type="entry name" value="UVRABC SYSTEM PROTEIN B"/>
    <property type="match status" value="1"/>
</dbReference>
<proteinExistence type="predicted"/>
<dbReference type="EMBL" id="AJWZ01007029">
    <property type="protein sequence ID" value="EKC58069.1"/>
    <property type="molecule type" value="Genomic_DNA"/>
</dbReference>
<dbReference type="InterPro" id="IPR027417">
    <property type="entry name" value="P-loop_NTPase"/>
</dbReference>
<feature type="domain" description="UvrB interaction" evidence="3">
    <location>
        <begin position="122"/>
        <end position="168"/>
    </location>
</feature>
<feature type="non-terminal residue" evidence="4">
    <location>
        <position position="1"/>
    </location>
</feature>
<accession>K1SRQ1</accession>
<dbReference type="GO" id="GO:0006289">
    <property type="term" value="P:nucleotide-excision repair"/>
    <property type="evidence" value="ECO:0007669"/>
    <property type="project" value="InterPro"/>
</dbReference>
<dbReference type="SUPFAM" id="SSF52540">
    <property type="entry name" value="P-loop containing nucleoside triphosphate hydrolases"/>
    <property type="match status" value="1"/>
</dbReference>